<dbReference type="InterPro" id="IPR035965">
    <property type="entry name" value="PAS-like_dom_sf"/>
</dbReference>
<evidence type="ECO:0000256" key="2">
    <source>
        <dbReference type="PROSITE-ProRule" id="PRU00284"/>
    </source>
</evidence>
<dbReference type="Pfam" id="PF00015">
    <property type="entry name" value="MCPsignal"/>
    <property type="match status" value="1"/>
</dbReference>
<dbReference type="InterPro" id="IPR000014">
    <property type="entry name" value="PAS"/>
</dbReference>
<dbReference type="GO" id="GO:0016020">
    <property type="term" value="C:membrane"/>
    <property type="evidence" value="ECO:0007669"/>
    <property type="project" value="InterPro"/>
</dbReference>
<reference evidence="5 6" key="1">
    <citation type="submission" date="2019-07" db="EMBL/GenBank/DDBJ databases">
        <title>Quadrisphaera sp. strain DD2A genome sequencing and assembly.</title>
        <authorList>
            <person name="Kim I."/>
        </authorList>
    </citation>
    <scope>NUCLEOTIDE SEQUENCE [LARGE SCALE GENOMIC DNA]</scope>
    <source>
        <strain evidence="5 6">DD2A</strain>
    </source>
</reference>
<dbReference type="GO" id="GO:0007165">
    <property type="term" value="P:signal transduction"/>
    <property type="evidence" value="ECO:0007669"/>
    <property type="project" value="UniProtKB-KW"/>
</dbReference>
<dbReference type="Gene3D" id="1.10.287.950">
    <property type="entry name" value="Methyl-accepting chemotaxis protein"/>
    <property type="match status" value="1"/>
</dbReference>
<dbReference type="EMBL" id="VKAC01000008">
    <property type="protein sequence ID" value="TXR55425.1"/>
    <property type="molecule type" value="Genomic_DNA"/>
</dbReference>
<dbReference type="AlphaFoldDB" id="A0A5C8ZBE7"/>
<keyword evidence="6" id="KW-1185">Reference proteome</keyword>
<dbReference type="InterPro" id="IPR013655">
    <property type="entry name" value="PAS_fold_3"/>
</dbReference>
<feature type="domain" description="PAC" evidence="4">
    <location>
        <begin position="130"/>
        <end position="182"/>
    </location>
</feature>
<dbReference type="CDD" id="cd00130">
    <property type="entry name" value="PAS"/>
    <property type="match status" value="1"/>
</dbReference>
<keyword evidence="1 2" id="KW-0807">Transducer</keyword>
<dbReference type="Pfam" id="PF08447">
    <property type="entry name" value="PAS_3"/>
    <property type="match status" value="1"/>
</dbReference>
<dbReference type="SUPFAM" id="SSF58104">
    <property type="entry name" value="Methyl-accepting chemotaxis protein (MCP) signaling domain"/>
    <property type="match status" value="1"/>
</dbReference>
<dbReference type="PROSITE" id="PS50113">
    <property type="entry name" value="PAC"/>
    <property type="match status" value="1"/>
</dbReference>
<dbReference type="OrthoDB" id="1115140at2"/>
<evidence type="ECO:0000256" key="1">
    <source>
        <dbReference type="ARBA" id="ARBA00023224"/>
    </source>
</evidence>
<dbReference type="PANTHER" id="PTHR32089">
    <property type="entry name" value="METHYL-ACCEPTING CHEMOTAXIS PROTEIN MCPB"/>
    <property type="match status" value="1"/>
</dbReference>
<dbReference type="InterPro" id="IPR000700">
    <property type="entry name" value="PAS-assoc_C"/>
</dbReference>
<evidence type="ECO:0000259" key="4">
    <source>
        <dbReference type="PROSITE" id="PS50113"/>
    </source>
</evidence>
<dbReference type="NCBIfam" id="TIGR00229">
    <property type="entry name" value="sensory_box"/>
    <property type="match status" value="1"/>
</dbReference>
<dbReference type="PROSITE" id="PS50111">
    <property type="entry name" value="CHEMOTAXIS_TRANSDUC_2"/>
    <property type="match status" value="1"/>
</dbReference>
<dbReference type="SMART" id="SM00283">
    <property type="entry name" value="MA"/>
    <property type="match status" value="1"/>
</dbReference>
<dbReference type="SMART" id="SM00086">
    <property type="entry name" value="PAC"/>
    <property type="match status" value="1"/>
</dbReference>
<sequence>MRRTKKDVHVEAPSVSTAEVEALQAQVAALEARTLEAEQATERATARHELMVRSSGIGLWDADLVPGVPLAPDDTLRFSTGLRHMLGFEGLHDFPETVVTWASRLHPEDADRVTSAFAAHLGDRTGRTGYDIKYRLQRKDGRYVWIHATGDSIRDAQGNALLVAGSLRDIDEQTRLVETSQEQVETMRASSVQLAGVSRDLSTAVDSAVSRASDAARTIGVLDTASEQIGEVVKLITSIAAQTNLLALNATIEAARAGEAGRGFAVVASEVKELANKTSSATEDISQQIEGIRGRTSDAVRSIGEIETAVQTLTATQTAIDALAHAQNAH</sequence>
<gene>
    <name evidence="5" type="ORF">FMM08_13970</name>
</gene>
<evidence type="ECO:0000313" key="6">
    <source>
        <dbReference type="Proteomes" id="UP000321234"/>
    </source>
</evidence>
<feature type="domain" description="Methyl-accepting transducer" evidence="3">
    <location>
        <begin position="163"/>
        <end position="330"/>
    </location>
</feature>
<dbReference type="SUPFAM" id="SSF55785">
    <property type="entry name" value="PYP-like sensor domain (PAS domain)"/>
    <property type="match status" value="1"/>
</dbReference>
<dbReference type="Gene3D" id="3.30.450.20">
    <property type="entry name" value="PAS domain"/>
    <property type="match status" value="1"/>
</dbReference>
<accession>A0A5C8ZBE7</accession>
<evidence type="ECO:0000259" key="3">
    <source>
        <dbReference type="PROSITE" id="PS50111"/>
    </source>
</evidence>
<dbReference type="PANTHER" id="PTHR32089:SF112">
    <property type="entry name" value="LYSOZYME-LIKE PROTEIN-RELATED"/>
    <property type="match status" value="1"/>
</dbReference>
<dbReference type="Proteomes" id="UP000321234">
    <property type="component" value="Unassembled WGS sequence"/>
</dbReference>
<name>A0A5C8ZBE7_9ACTN</name>
<comment type="caution">
    <text evidence="5">The sequence shown here is derived from an EMBL/GenBank/DDBJ whole genome shotgun (WGS) entry which is preliminary data.</text>
</comment>
<dbReference type="RefSeq" id="WP_147927001.1">
    <property type="nucleotide sequence ID" value="NZ_VKAC01000008.1"/>
</dbReference>
<protein>
    <submittedName>
        <fullName evidence="5">PAS domain S-box protein</fullName>
    </submittedName>
</protein>
<dbReference type="InterPro" id="IPR004089">
    <property type="entry name" value="MCPsignal_dom"/>
</dbReference>
<proteinExistence type="predicted"/>
<dbReference type="InterPro" id="IPR001610">
    <property type="entry name" value="PAC"/>
</dbReference>
<evidence type="ECO:0000313" key="5">
    <source>
        <dbReference type="EMBL" id="TXR55425.1"/>
    </source>
</evidence>
<organism evidence="5 6">
    <name type="scientific">Quadrisphaera setariae</name>
    <dbReference type="NCBI Taxonomy" id="2593304"/>
    <lineage>
        <taxon>Bacteria</taxon>
        <taxon>Bacillati</taxon>
        <taxon>Actinomycetota</taxon>
        <taxon>Actinomycetes</taxon>
        <taxon>Kineosporiales</taxon>
        <taxon>Kineosporiaceae</taxon>
        <taxon>Quadrisphaera</taxon>
    </lineage>
</organism>